<dbReference type="Proteomes" id="UP000484988">
    <property type="component" value="Unassembled WGS sequence"/>
</dbReference>
<dbReference type="AlphaFoldDB" id="A0A6A0ATV5"/>
<accession>A0A6A0ATV5</accession>
<name>A0A6A0ATV5_9ACTN</name>
<reference evidence="2 3" key="1">
    <citation type="submission" date="2020-02" db="EMBL/GenBank/DDBJ databases">
        <title>Whole Genome Shotgun Sequence of Streptomyces sp. strain CWH03.</title>
        <authorList>
            <person name="Dohra H."/>
            <person name="Kodani S."/>
            <person name="Yamamura H."/>
        </authorList>
    </citation>
    <scope>NUCLEOTIDE SEQUENCE [LARGE SCALE GENOMIC DNA]</scope>
    <source>
        <strain evidence="2 3">CWH03</strain>
    </source>
</reference>
<sequence>MRHQQGGAGGHQDRLPGHPFEDDRAHPPAHGPRAPPVPHRPVHIAGHSTGQRGVQEQGAVVVGDGGTEREPDVQRPCHQAPSPGAQHRGEQADAESGQQRGRVDAAHPGHERAGALPPQRRSDQCDPGEHAQASPERSGSEVPWGREGAPGREAP</sequence>
<feature type="compositionally biased region" description="Basic and acidic residues" evidence="1">
    <location>
        <begin position="101"/>
        <end position="113"/>
    </location>
</feature>
<evidence type="ECO:0000313" key="2">
    <source>
        <dbReference type="EMBL" id="GFH36399.1"/>
    </source>
</evidence>
<organism evidence="2 3">
    <name type="scientific">Streptomyces pacificus</name>
    <dbReference type="NCBI Taxonomy" id="2705029"/>
    <lineage>
        <taxon>Bacteria</taxon>
        <taxon>Bacillati</taxon>
        <taxon>Actinomycetota</taxon>
        <taxon>Actinomycetes</taxon>
        <taxon>Kitasatosporales</taxon>
        <taxon>Streptomycetaceae</taxon>
        <taxon>Streptomyces</taxon>
    </lineage>
</organism>
<feature type="compositionally biased region" description="Basic and acidic residues" evidence="1">
    <location>
        <begin position="66"/>
        <end position="75"/>
    </location>
</feature>
<protein>
    <submittedName>
        <fullName evidence="2">Uncharacterized protein</fullName>
    </submittedName>
</protein>
<evidence type="ECO:0000256" key="1">
    <source>
        <dbReference type="SAM" id="MobiDB-lite"/>
    </source>
</evidence>
<gene>
    <name evidence="2" type="ORF">SCWH03_26270</name>
</gene>
<evidence type="ECO:0000313" key="3">
    <source>
        <dbReference type="Proteomes" id="UP000484988"/>
    </source>
</evidence>
<feature type="region of interest" description="Disordered" evidence="1">
    <location>
        <begin position="1"/>
        <end position="155"/>
    </location>
</feature>
<feature type="compositionally biased region" description="Basic and acidic residues" evidence="1">
    <location>
        <begin position="11"/>
        <end position="26"/>
    </location>
</feature>
<feature type="compositionally biased region" description="Basic and acidic residues" evidence="1">
    <location>
        <begin position="120"/>
        <end position="129"/>
    </location>
</feature>
<feature type="compositionally biased region" description="Pro residues" evidence="1">
    <location>
        <begin position="29"/>
        <end position="39"/>
    </location>
</feature>
<keyword evidence="3" id="KW-1185">Reference proteome</keyword>
<comment type="caution">
    <text evidence="2">The sequence shown here is derived from an EMBL/GenBank/DDBJ whole genome shotgun (WGS) entry which is preliminary data.</text>
</comment>
<dbReference type="EMBL" id="BLLG01000006">
    <property type="protein sequence ID" value="GFH36399.1"/>
    <property type="molecule type" value="Genomic_DNA"/>
</dbReference>
<proteinExistence type="predicted"/>
<feature type="compositionally biased region" description="Gly residues" evidence="1">
    <location>
        <begin position="1"/>
        <end position="10"/>
    </location>
</feature>